<dbReference type="OrthoDB" id="5592979at2759"/>
<dbReference type="GO" id="GO:0005771">
    <property type="term" value="C:multivesicular body"/>
    <property type="evidence" value="ECO:0007669"/>
    <property type="project" value="TreeGrafter"/>
</dbReference>
<dbReference type="Gene3D" id="1.10.287.1060">
    <property type="entry name" value="ESAT-6-like"/>
    <property type="match status" value="1"/>
</dbReference>
<feature type="region of interest" description="Disordered" evidence="2">
    <location>
        <begin position="16"/>
        <end position="39"/>
    </location>
</feature>
<dbReference type="Proteomes" id="UP000835052">
    <property type="component" value="Unassembled WGS sequence"/>
</dbReference>
<evidence type="ECO:0000256" key="2">
    <source>
        <dbReference type="SAM" id="MobiDB-lite"/>
    </source>
</evidence>
<dbReference type="GO" id="GO:0032511">
    <property type="term" value="P:late endosome to vacuole transport via multivesicular body sorting pathway"/>
    <property type="evidence" value="ECO:0007669"/>
    <property type="project" value="TreeGrafter"/>
</dbReference>
<dbReference type="EMBL" id="CAJGYM010000044">
    <property type="protein sequence ID" value="CAD6194464.1"/>
    <property type="molecule type" value="Genomic_DNA"/>
</dbReference>
<comment type="similarity">
    <text evidence="1">Belongs to the SNF7 family.</text>
</comment>
<sequence>MSAFLERVHAEASKLKKKFKETSRKRKGPSAEEAINNLREAEEKIASETEAAKKYSKTNKKMALAALKRKKLHEIELGRIDGVLTKLEGQRTALENVGMHGEVLDVLGKTNEALKKANMNMDIDKVADLMDDIAEGLATSEELNEAISRPIGDLVDEDDLLKELQELQDNVAPLPETALPEVPAGPVTRARASREKIRKMNTMEELEQWAAAN</sequence>
<keyword evidence="4" id="KW-1185">Reference proteome</keyword>
<evidence type="ECO:0000313" key="4">
    <source>
        <dbReference type="Proteomes" id="UP000835052"/>
    </source>
</evidence>
<dbReference type="GO" id="GO:0006900">
    <property type="term" value="P:vesicle budding from membrane"/>
    <property type="evidence" value="ECO:0007669"/>
    <property type="project" value="TreeGrafter"/>
</dbReference>
<organism evidence="3 4">
    <name type="scientific">Caenorhabditis auriculariae</name>
    <dbReference type="NCBI Taxonomy" id="2777116"/>
    <lineage>
        <taxon>Eukaryota</taxon>
        <taxon>Metazoa</taxon>
        <taxon>Ecdysozoa</taxon>
        <taxon>Nematoda</taxon>
        <taxon>Chromadorea</taxon>
        <taxon>Rhabditida</taxon>
        <taxon>Rhabditina</taxon>
        <taxon>Rhabditomorpha</taxon>
        <taxon>Rhabditoidea</taxon>
        <taxon>Rhabditidae</taxon>
        <taxon>Peloderinae</taxon>
        <taxon>Caenorhabditis</taxon>
    </lineage>
</organism>
<dbReference type="InterPro" id="IPR005024">
    <property type="entry name" value="Snf7_fam"/>
</dbReference>
<evidence type="ECO:0000256" key="1">
    <source>
        <dbReference type="ARBA" id="ARBA00006190"/>
    </source>
</evidence>
<feature type="compositionally biased region" description="Basic residues" evidence="2">
    <location>
        <begin position="16"/>
        <end position="28"/>
    </location>
</feature>
<gene>
    <name evidence="3" type="ORF">CAUJ_LOCUS10383</name>
</gene>
<comment type="caution">
    <text evidence="3">The sequence shown here is derived from an EMBL/GenBank/DDBJ whole genome shotgun (WGS) entry which is preliminary data.</text>
</comment>
<evidence type="ECO:0000313" key="3">
    <source>
        <dbReference type="EMBL" id="CAD6194464.1"/>
    </source>
</evidence>
<dbReference type="AlphaFoldDB" id="A0A8S1HFE9"/>
<dbReference type="PANTHER" id="PTHR22761">
    <property type="entry name" value="CHARGED MULTIVESICULAR BODY PROTEIN"/>
    <property type="match status" value="1"/>
</dbReference>
<reference evidence="3" key="1">
    <citation type="submission" date="2020-10" db="EMBL/GenBank/DDBJ databases">
        <authorList>
            <person name="Kikuchi T."/>
        </authorList>
    </citation>
    <scope>NUCLEOTIDE SEQUENCE</scope>
    <source>
        <strain evidence="3">NKZ352</strain>
    </source>
</reference>
<name>A0A8S1HFE9_9PELO</name>
<proteinExistence type="inferred from homology"/>
<dbReference type="Pfam" id="PF03357">
    <property type="entry name" value="Snf7"/>
    <property type="match status" value="1"/>
</dbReference>
<accession>A0A8S1HFE9</accession>
<dbReference type="GO" id="GO:0000815">
    <property type="term" value="C:ESCRT III complex"/>
    <property type="evidence" value="ECO:0007669"/>
    <property type="project" value="TreeGrafter"/>
</dbReference>
<dbReference type="Gene3D" id="6.10.250.1710">
    <property type="match status" value="1"/>
</dbReference>
<protein>
    <submittedName>
        <fullName evidence="3">Uncharacterized protein</fullName>
    </submittedName>
</protein>
<dbReference type="GO" id="GO:0009898">
    <property type="term" value="C:cytoplasmic side of plasma membrane"/>
    <property type="evidence" value="ECO:0007669"/>
    <property type="project" value="TreeGrafter"/>
</dbReference>
<dbReference type="PANTHER" id="PTHR22761:SF78">
    <property type="entry name" value="CHARGED MULTIVESICULAR BODY PROTEIN 4B"/>
    <property type="match status" value="1"/>
</dbReference>